<dbReference type="EMBL" id="HBUE01209612">
    <property type="protein sequence ID" value="CAG6533764.1"/>
    <property type="molecule type" value="Transcribed_RNA"/>
</dbReference>
<protein>
    <submittedName>
        <fullName evidence="2">(northern house mosquito) hypothetical protein</fullName>
    </submittedName>
</protein>
<organism evidence="2">
    <name type="scientific">Culex pipiens</name>
    <name type="common">House mosquito</name>
    <dbReference type="NCBI Taxonomy" id="7175"/>
    <lineage>
        <taxon>Eukaryota</taxon>
        <taxon>Metazoa</taxon>
        <taxon>Ecdysozoa</taxon>
        <taxon>Arthropoda</taxon>
        <taxon>Hexapoda</taxon>
        <taxon>Insecta</taxon>
        <taxon>Pterygota</taxon>
        <taxon>Neoptera</taxon>
        <taxon>Endopterygota</taxon>
        <taxon>Diptera</taxon>
        <taxon>Nematocera</taxon>
        <taxon>Culicoidea</taxon>
        <taxon>Culicidae</taxon>
        <taxon>Culicinae</taxon>
        <taxon>Culicini</taxon>
        <taxon>Culex</taxon>
        <taxon>Culex</taxon>
    </lineage>
</organism>
<dbReference type="AlphaFoldDB" id="A0A8D8HFA6"/>
<name>A0A8D8HFA6_CULPI</name>
<feature type="region of interest" description="Disordered" evidence="1">
    <location>
        <begin position="73"/>
        <end position="134"/>
    </location>
</feature>
<reference evidence="2" key="1">
    <citation type="submission" date="2021-05" db="EMBL/GenBank/DDBJ databases">
        <authorList>
            <person name="Alioto T."/>
            <person name="Alioto T."/>
            <person name="Gomez Garrido J."/>
        </authorList>
    </citation>
    <scope>NUCLEOTIDE SEQUENCE</scope>
</reference>
<sequence length="134" mass="14982">MNSRDHPPPLEESLRPHTSMFDALASQICSDLLQSSYQSHMKQAAGSNLCGTNPKHRPFRQFHLRRTINRQTVEPCPGPIGKYQNLSPNGWGPGMPPCRGSNQQSHAIAAEELAATDQDHQSREKRSTMGFYLL</sequence>
<proteinExistence type="predicted"/>
<evidence type="ECO:0000313" key="2">
    <source>
        <dbReference type="EMBL" id="CAG6533764.1"/>
    </source>
</evidence>
<evidence type="ECO:0000256" key="1">
    <source>
        <dbReference type="SAM" id="MobiDB-lite"/>
    </source>
</evidence>
<dbReference type="EMBL" id="HBUE01316014">
    <property type="protein sequence ID" value="CAG6585662.1"/>
    <property type="molecule type" value="Transcribed_RNA"/>
</dbReference>
<feature type="compositionally biased region" description="Basic and acidic residues" evidence="1">
    <location>
        <begin position="117"/>
        <end position="127"/>
    </location>
</feature>
<accession>A0A8D8HFA6</accession>